<dbReference type="InterPro" id="IPR018777">
    <property type="entry name" value="Replication_initiator_prot_A"/>
</dbReference>
<evidence type="ECO:0000313" key="2">
    <source>
        <dbReference type="Proteomes" id="UP001458946"/>
    </source>
</evidence>
<organism evidence="1 2">
    <name type="scientific">Deinococcus xinjiangensis</name>
    <dbReference type="NCBI Taxonomy" id="457454"/>
    <lineage>
        <taxon>Bacteria</taxon>
        <taxon>Thermotogati</taxon>
        <taxon>Deinococcota</taxon>
        <taxon>Deinococci</taxon>
        <taxon>Deinococcales</taxon>
        <taxon>Deinococcaceae</taxon>
        <taxon>Deinococcus</taxon>
    </lineage>
</organism>
<dbReference type="Proteomes" id="UP001458946">
    <property type="component" value="Unassembled WGS sequence"/>
</dbReference>
<gene>
    <name evidence="1" type="ORF">Dxin01_00861</name>
</gene>
<dbReference type="EMBL" id="BAABRN010000006">
    <property type="protein sequence ID" value="GAA5501130.1"/>
    <property type="molecule type" value="Genomic_DNA"/>
</dbReference>
<evidence type="ECO:0008006" key="3">
    <source>
        <dbReference type="Google" id="ProtNLM"/>
    </source>
</evidence>
<reference evidence="1 2" key="1">
    <citation type="submission" date="2024-02" db="EMBL/GenBank/DDBJ databases">
        <title>Deinococcus xinjiangensis NBRC 107630.</title>
        <authorList>
            <person name="Ichikawa N."/>
            <person name="Katano-Makiyama Y."/>
            <person name="Hidaka K."/>
        </authorList>
    </citation>
    <scope>NUCLEOTIDE SEQUENCE [LARGE SCALE GENOMIC DNA]</scope>
    <source>
        <strain evidence="1 2">NBRC 107630</strain>
    </source>
</reference>
<accession>A0ABP9V9C5</accession>
<comment type="caution">
    <text evidence="1">The sequence shown here is derived from an EMBL/GenBank/DDBJ whole genome shotgun (WGS) entry which is preliminary data.</text>
</comment>
<keyword evidence="2" id="KW-1185">Reference proteome</keyword>
<dbReference type="Pfam" id="PF10134">
    <property type="entry name" value="RPA"/>
    <property type="match status" value="1"/>
</dbReference>
<evidence type="ECO:0000313" key="1">
    <source>
        <dbReference type="EMBL" id="GAA5501130.1"/>
    </source>
</evidence>
<proteinExistence type="predicted"/>
<dbReference type="RefSeq" id="WP_353541104.1">
    <property type="nucleotide sequence ID" value="NZ_BAABRN010000006.1"/>
</dbReference>
<protein>
    <recommendedName>
        <fullName evidence="3">Replication initiator protein A</fullName>
    </recommendedName>
</protein>
<name>A0ABP9V9C5_9DEIO</name>
<sequence length="458" mass="51984">MPKRDTIDELNLANLNLIAAMDTTDLAEWDIEFESRGQGVRVMCKAASGDVVPHGLDGDVSAALLHLFLKMGMPEEGVLSFNITTLLKACKWRANGDYFRQLRTSLERLHTTNYTVSNGWREVGGREDRWTHAKFHFIESLEFDSTDKKGAFDEKSMITLRLAQKVVSSIRSGYVKPLDLEVMLAFKRPRTRTIYRILDGARYDLDQPDTLLGVIEYDLEDWADLCKIPKSRAANIKRALAAPHEELMAQGYLKEVAYFGRGMKQRVRYEFGDPKQTTLQVQKVRVSPALENRFSAYGVTIGVARKIVRKLGEERTHSELDRFETLKKRGEITPRTPARMLNHFFENLDSYPTIEAVPAPSKLAPLPEPDDARPVESPFQAPPTPELANLLNKRLEMFFGKKLTQADYETLKARVLSGQLEMDVVYQRAIAASMPEKQVEFLTWLYAEFASATSQSTP</sequence>